<accession>A0A222ER35</accession>
<reference evidence="2 3" key="1">
    <citation type="submission" date="2019-01" db="EMBL/GenBank/DDBJ databases">
        <title>Complete genome sequence of Erythrobacter flavus KJ5.</title>
        <authorList>
            <person name="Kanesaki Y."/>
            <person name="Brotosudarmo T."/>
            <person name="Moriuchi R."/>
            <person name="Awai K."/>
        </authorList>
    </citation>
    <scope>NUCLEOTIDE SEQUENCE [LARGE SCALE GENOMIC DNA]</scope>
    <source>
        <strain evidence="2 3">KJ5</strain>
    </source>
</reference>
<keyword evidence="3" id="KW-1185">Reference proteome</keyword>
<evidence type="ECO:0000313" key="3">
    <source>
        <dbReference type="Proteomes" id="UP000290057"/>
    </source>
</evidence>
<dbReference type="SMART" id="SM00116">
    <property type="entry name" value="CBS"/>
    <property type="match status" value="2"/>
</dbReference>
<dbReference type="Gene3D" id="3.10.580.10">
    <property type="entry name" value="CBS-domain"/>
    <property type="match status" value="1"/>
</dbReference>
<keyword evidence="1" id="KW-0129">CBS domain</keyword>
<dbReference type="InterPro" id="IPR051257">
    <property type="entry name" value="Diverse_CBS-Domain"/>
</dbReference>
<dbReference type="InterPro" id="IPR044725">
    <property type="entry name" value="CBSX3_CBS_dom"/>
</dbReference>
<dbReference type="RefSeq" id="WP_094062282.1">
    <property type="nucleotide sequence ID" value="NZ_AP019389.1"/>
</dbReference>
<dbReference type="PROSITE" id="PS51371">
    <property type="entry name" value="CBS"/>
    <property type="match status" value="2"/>
</dbReference>
<dbReference type="Pfam" id="PF00571">
    <property type="entry name" value="CBS"/>
    <property type="match status" value="2"/>
</dbReference>
<gene>
    <name evidence="2" type="ORF">EKJ_03840</name>
</gene>
<dbReference type="EMBL" id="AP019389">
    <property type="protein sequence ID" value="BBI19537.1"/>
    <property type="molecule type" value="Genomic_DNA"/>
</dbReference>
<dbReference type="AlphaFoldDB" id="A0A222ER35"/>
<proteinExistence type="predicted"/>
<dbReference type="PANTHER" id="PTHR43080">
    <property type="entry name" value="CBS DOMAIN-CONTAINING PROTEIN CBSX3, MITOCHONDRIAL"/>
    <property type="match status" value="1"/>
</dbReference>
<dbReference type="PANTHER" id="PTHR43080:SF2">
    <property type="entry name" value="CBS DOMAIN-CONTAINING PROTEIN"/>
    <property type="match status" value="1"/>
</dbReference>
<evidence type="ECO:0000313" key="2">
    <source>
        <dbReference type="EMBL" id="BBI19537.1"/>
    </source>
</evidence>
<name>A0A222ER35_9SPHN</name>
<dbReference type="SUPFAM" id="SSF54631">
    <property type="entry name" value="CBS-domain pair"/>
    <property type="match status" value="1"/>
</dbReference>
<dbReference type="CDD" id="cd04623">
    <property type="entry name" value="CBS_pair_bac_euk"/>
    <property type="match status" value="1"/>
</dbReference>
<dbReference type="InterPro" id="IPR000644">
    <property type="entry name" value="CBS_dom"/>
</dbReference>
<dbReference type="KEGG" id="efv:CHH26_01010"/>
<protein>
    <submittedName>
        <fullName evidence="2">Inosine-5-monophosphate dehydrogenase</fullName>
    </submittedName>
</protein>
<organism evidence="2 3">
    <name type="scientific">Qipengyuania flava</name>
    <dbReference type="NCBI Taxonomy" id="192812"/>
    <lineage>
        <taxon>Bacteria</taxon>
        <taxon>Pseudomonadati</taxon>
        <taxon>Pseudomonadota</taxon>
        <taxon>Alphaproteobacteria</taxon>
        <taxon>Sphingomonadales</taxon>
        <taxon>Erythrobacteraceae</taxon>
        <taxon>Qipengyuania</taxon>
    </lineage>
</organism>
<evidence type="ECO:0000256" key="1">
    <source>
        <dbReference type="ARBA" id="ARBA00023122"/>
    </source>
</evidence>
<sequence length="143" mass="15441">MDIGKLIEGRASADIVSASVDTPVREAIALLAEKRIGAIPVMQGGSVAGIFSERDVIYRLAQEGEVCLGLPLGEVMTAPAITVERGRTVLDALALMTKRRIRHLPVTDDGRMCGFISIGDLVKARLDEIEHEAEALREYIQTA</sequence>
<dbReference type="InterPro" id="IPR046342">
    <property type="entry name" value="CBS_dom_sf"/>
</dbReference>
<dbReference type="Proteomes" id="UP000290057">
    <property type="component" value="Chromosome"/>
</dbReference>